<dbReference type="KEGG" id="pais:PFX98_09545"/>
<dbReference type="RefSeq" id="WP_285234965.1">
    <property type="nucleotide sequence ID" value="NZ_CP116346.1"/>
</dbReference>
<dbReference type="Proteomes" id="UP001177769">
    <property type="component" value="Chromosome"/>
</dbReference>
<evidence type="ECO:0000313" key="1">
    <source>
        <dbReference type="EMBL" id="WIT13846.1"/>
    </source>
</evidence>
<dbReference type="AlphaFoldDB" id="A0AA95NM53"/>
<sequence length="161" mass="17530">MIPNGNNIARLCGGSTAPNGVPQAGAFRPNLGSDDRPPDDGLSVYWLELLKQEGSLQEKLQALREFCANSPVGERKAGKTAVWAVIPTEKLNGAVHELSGTAFQCLHMPRNHPDLANAQDPHSEIHTNPPIPDWNKDSAWRLAVQQFICDQVVHHESATIA</sequence>
<evidence type="ECO:0000313" key="2">
    <source>
        <dbReference type="Proteomes" id="UP001177769"/>
    </source>
</evidence>
<organism evidence="1 2">
    <name type="scientific">Paucibacter sediminis</name>
    <dbReference type="NCBI Taxonomy" id="3019553"/>
    <lineage>
        <taxon>Bacteria</taxon>
        <taxon>Pseudomonadati</taxon>
        <taxon>Pseudomonadota</taxon>
        <taxon>Betaproteobacteria</taxon>
        <taxon>Burkholderiales</taxon>
        <taxon>Sphaerotilaceae</taxon>
        <taxon>Roseateles</taxon>
    </lineage>
</organism>
<name>A0AA95NM53_9BURK</name>
<protein>
    <submittedName>
        <fullName evidence="1">Uncharacterized protein</fullName>
    </submittedName>
</protein>
<dbReference type="EMBL" id="CP116346">
    <property type="protein sequence ID" value="WIT13846.1"/>
    <property type="molecule type" value="Genomic_DNA"/>
</dbReference>
<reference evidence="1" key="1">
    <citation type="submission" date="2023-01" db="EMBL/GenBank/DDBJ databases">
        <title>Whole genome sequence of Paucibacter sp. S2-9 isolated from pond sediment.</title>
        <authorList>
            <person name="Jung J.Y."/>
        </authorList>
    </citation>
    <scope>NUCLEOTIDE SEQUENCE</scope>
    <source>
        <strain evidence="1">S2-9</strain>
    </source>
</reference>
<keyword evidence="2" id="KW-1185">Reference proteome</keyword>
<gene>
    <name evidence="1" type="ORF">PFX98_09545</name>
</gene>
<proteinExistence type="predicted"/>
<accession>A0AA95NM53</accession>